<accession>A0A532V6P5</accession>
<protein>
    <recommendedName>
        <fullName evidence="3">PD-(D/E)XK nuclease superfamily protein</fullName>
    </recommendedName>
</protein>
<gene>
    <name evidence="1" type="ORF">CEE36_06305</name>
</gene>
<evidence type="ECO:0000313" key="1">
    <source>
        <dbReference type="EMBL" id="TKJ42874.1"/>
    </source>
</evidence>
<evidence type="ECO:0000313" key="2">
    <source>
        <dbReference type="Proteomes" id="UP000317778"/>
    </source>
</evidence>
<comment type="caution">
    <text evidence="1">The sequence shown here is derived from an EMBL/GenBank/DDBJ whole genome shotgun (WGS) entry which is preliminary data.</text>
</comment>
<reference evidence="1 2" key="1">
    <citation type="submission" date="2017-06" db="EMBL/GenBank/DDBJ databases">
        <title>Novel microbial phyla capable of carbon fixation and sulfur reduction in deep-sea sediments.</title>
        <authorList>
            <person name="Huang J."/>
            <person name="Baker B."/>
            <person name="Wang Y."/>
        </authorList>
    </citation>
    <scope>NUCLEOTIDE SEQUENCE [LARGE SCALE GENOMIC DNA]</scope>
    <source>
        <strain evidence="1">B3_TA06</strain>
    </source>
</reference>
<dbReference type="Proteomes" id="UP000317778">
    <property type="component" value="Unassembled WGS sequence"/>
</dbReference>
<name>A0A532V6P5_UNCT6</name>
<dbReference type="EMBL" id="NJBO01000008">
    <property type="protein sequence ID" value="TKJ42874.1"/>
    <property type="molecule type" value="Genomic_DNA"/>
</dbReference>
<evidence type="ECO:0008006" key="3">
    <source>
        <dbReference type="Google" id="ProtNLM"/>
    </source>
</evidence>
<dbReference type="AlphaFoldDB" id="A0A532V6P5"/>
<proteinExistence type="predicted"/>
<organism evidence="1 2">
    <name type="scientific">candidate division TA06 bacterium B3_TA06</name>
    <dbReference type="NCBI Taxonomy" id="2012487"/>
    <lineage>
        <taxon>Bacteria</taxon>
        <taxon>Bacteria division TA06</taxon>
    </lineage>
</organism>
<sequence>MSDLFIKLIKHTAEKEDFFTECLAATLREDPQVAKGFVIYLCGEELDEVTISATAVTIETQVSFIGSCLDMVITLNGRKTIATEHKLWSPQAKGQLSRYLKLGFDRLAFITGYHSEVSKKVFDHPCYMKPLNGRKHFMWSDFYELLEKSLQTPSATILNRALLTLFRDYGFEPPKPEIGDLLDPDPAVSRRNRKNFAKFWELTRRLLRKKGWKEFGIGSIAELYVSEGPARRLAWAWLDPIWQRGSLRIRLTLDKSSYLEAVEKNLLSPEFPFHNDINIVETRAPRKEGREEVLDILIPMKKLLADANDAESISKKLAGYVLAVFDTVG</sequence>